<evidence type="ECO:0000313" key="1">
    <source>
        <dbReference type="EMBL" id="RUO18852.1"/>
    </source>
</evidence>
<dbReference type="RefSeq" id="WP_126793552.1">
    <property type="nucleotide sequence ID" value="NZ_PIPI01000007.1"/>
</dbReference>
<comment type="caution">
    <text evidence="1">The sequence shown here is derived from an EMBL/GenBank/DDBJ whole genome shotgun (WGS) entry which is preliminary data.</text>
</comment>
<accession>A0A432VRA9</accession>
<dbReference type="InterPro" id="IPR010835">
    <property type="entry name" value="DUF1439"/>
</dbReference>
<protein>
    <submittedName>
        <fullName evidence="1">DUF1439 domain-containing protein</fullName>
    </submittedName>
</protein>
<organism evidence="1 2">
    <name type="scientific">Aliidiomarina haloalkalitolerans</name>
    <dbReference type="NCBI Taxonomy" id="859059"/>
    <lineage>
        <taxon>Bacteria</taxon>
        <taxon>Pseudomonadati</taxon>
        <taxon>Pseudomonadota</taxon>
        <taxon>Gammaproteobacteria</taxon>
        <taxon>Alteromonadales</taxon>
        <taxon>Idiomarinaceae</taxon>
        <taxon>Aliidiomarina</taxon>
    </lineage>
</organism>
<dbReference type="PROSITE" id="PS51257">
    <property type="entry name" value="PROKAR_LIPOPROTEIN"/>
    <property type="match status" value="1"/>
</dbReference>
<keyword evidence="2" id="KW-1185">Reference proteome</keyword>
<dbReference type="Gene3D" id="3.15.10.40">
    <property type="entry name" value="Uncharacterised protein PF07273, DUF1439"/>
    <property type="match status" value="1"/>
</dbReference>
<sequence length="188" mass="21142">MRYVQWMFFALVLVLTTGCSQMTQLASYRVNEADLEQLLLRQSENLTDRVTIMGMRVPLKVEQLQAKIGPDGSDLVELTTALKLELSLLGFEYPIAMQMTVSGAPIYDGTEKAIFVRRLEIKDSSIDAGGYRGSLNALDQQVLDLLDDFLAEQPVYRLNPDEPIQRALMQIPVNMTVQEGFIRLSPGR</sequence>
<name>A0A432VRA9_9GAMM</name>
<dbReference type="AlphaFoldDB" id="A0A432VRA9"/>
<dbReference type="Pfam" id="PF07273">
    <property type="entry name" value="DUF1439"/>
    <property type="match status" value="1"/>
</dbReference>
<proteinExistence type="predicted"/>
<dbReference type="Proteomes" id="UP000288212">
    <property type="component" value="Unassembled WGS sequence"/>
</dbReference>
<reference evidence="1 2" key="1">
    <citation type="journal article" date="2011" name="Front. Microbiol.">
        <title>Genomic signatures of strain selection and enhancement in Bacillus atrophaeus var. globigii, a historical biowarfare simulant.</title>
        <authorList>
            <person name="Gibbons H.S."/>
            <person name="Broomall S.M."/>
            <person name="McNew L.A."/>
            <person name="Daligault H."/>
            <person name="Chapman C."/>
            <person name="Bruce D."/>
            <person name="Karavis M."/>
            <person name="Krepps M."/>
            <person name="McGregor P.A."/>
            <person name="Hong C."/>
            <person name="Park K.H."/>
            <person name="Akmal A."/>
            <person name="Feldman A."/>
            <person name="Lin J.S."/>
            <person name="Chang W.E."/>
            <person name="Higgs B.W."/>
            <person name="Demirev P."/>
            <person name="Lindquist J."/>
            <person name="Liem A."/>
            <person name="Fochler E."/>
            <person name="Read T.D."/>
            <person name="Tapia R."/>
            <person name="Johnson S."/>
            <person name="Bishop-Lilly K.A."/>
            <person name="Detter C."/>
            <person name="Han C."/>
            <person name="Sozhamannan S."/>
            <person name="Rosenzweig C.N."/>
            <person name="Skowronski E.W."/>
        </authorList>
    </citation>
    <scope>NUCLEOTIDE SEQUENCE [LARGE SCALE GENOMIC DNA]</scope>
    <source>
        <strain evidence="1 2">AK5</strain>
    </source>
</reference>
<gene>
    <name evidence="1" type="ORF">CWE06_09645</name>
</gene>
<dbReference type="EMBL" id="PIPI01000007">
    <property type="protein sequence ID" value="RUO18852.1"/>
    <property type="molecule type" value="Genomic_DNA"/>
</dbReference>
<dbReference type="OrthoDB" id="6398264at2"/>
<evidence type="ECO:0000313" key="2">
    <source>
        <dbReference type="Proteomes" id="UP000288212"/>
    </source>
</evidence>